<feature type="region of interest" description="Disordered" evidence="1">
    <location>
        <begin position="538"/>
        <end position="576"/>
    </location>
</feature>
<feature type="region of interest" description="Disordered" evidence="1">
    <location>
        <begin position="93"/>
        <end position="261"/>
    </location>
</feature>
<dbReference type="RefSeq" id="XP_031928867.1">
    <property type="nucleotide sequence ID" value="XM_032078163.1"/>
</dbReference>
<sequence>MVSCCSSTPPNYYLRGIPTRIVFVLCRYGVRTVQWPCQPGSHLNLRRPPTAMIRHLVPNSVPHGNCSAISGVSASIVFCCHPQVMGSFLSIQSGNKQRRSNRLSKPPSTFTSRSASFRSPRQTSSAGSPVAPNRAPWQDSSTVTSVSIGSPDLEANDRRSQSIPSVSLQSEAPWTGVNGSGKRQPLSGEPNHVRLRLDTSHSGITGPLCRRASVQPSRQSVTLHSEPRSPSVQPGSPRRSYSVNSPAQDTRSAMHQSSLEEAASSNTHFMIDSPGFSLIRRRSLLTRPGIATRRSVRGAARRCPSPIGQELGFPLSCTDEPPQLFQWPLIDCEDTVLQHTNSLAEVRPPTPGDFGYTHLGALKLGSLRVVNGSASPCPSDRSRLRPNSPTQDASAIHTTELRWSRDHLTQDDPSVIATSSSPDMDDYQIGPEEIRGPVAVPVSEYIGADGPNGVSANNRNVASFLMNKPSTSIVQIPSSPDIIRYEDLPTSPFSFEKSPVIATSNGFYAKEVEDEAIYVSDEETPIDFMRETCQEVPHPRRVSHSHRKVDSGYSSAASVRSLQDNRTRASLDSQELTQRPSGYRRFTLGGAELCNVETHSGLSQQLPIYRHLSLQRPRMSPIGVSHGWSTNMATMCHETPQISTSGRPRSLSIASPQRSGHTVSLSRYCTQLRHLESSSSGASLPSNAYQIQPQFQQPTIPYPTNSSMKVSQPVMRDSAMAVTQG</sequence>
<feature type="compositionally biased region" description="Polar residues" evidence="1">
    <location>
        <begin position="214"/>
        <end position="261"/>
    </location>
</feature>
<reference evidence="2 3" key="1">
    <citation type="submission" date="2019-04" db="EMBL/GenBank/DDBJ databases">
        <title>Friends and foes A comparative genomics studyof 23 Aspergillus species from section Flavi.</title>
        <authorList>
            <consortium name="DOE Joint Genome Institute"/>
            <person name="Kjaerbolling I."/>
            <person name="Vesth T."/>
            <person name="Frisvad J.C."/>
            <person name="Nybo J.L."/>
            <person name="Theobald S."/>
            <person name="Kildgaard S."/>
            <person name="Isbrandt T."/>
            <person name="Kuo A."/>
            <person name="Sato A."/>
            <person name="Lyhne E.K."/>
            <person name="Kogle M.E."/>
            <person name="Wiebenga A."/>
            <person name="Kun R.S."/>
            <person name="Lubbers R.J."/>
            <person name="Makela M.R."/>
            <person name="Barry K."/>
            <person name="Chovatia M."/>
            <person name="Clum A."/>
            <person name="Daum C."/>
            <person name="Haridas S."/>
            <person name="He G."/>
            <person name="LaButti K."/>
            <person name="Lipzen A."/>
            <person name="Mondo S."/>
            <person name="Riley R."/>
            <person name="Salamov A."/>
            <person name="Simmons B.A."/>
            <person name="Magnuson J.K."/>
            <person name="Henrissat B."/>
            <person name="Mortensen U.H."/>
            <person name="Larsen T.O."/>
            <person name="Devries R.P."/>
            <person name="Grigoriev I.V."/>
            <person name="Machida M."/>
            <person name="Baker S.E."/>
            <person name="Andersen M.R."/>
        </authorList>
    </citation>
    <scope>NUCLEOTIDE SEQUENCE [LARGE SCALE GENOMIC DNA]</scope>
    <source>
        <strain evidence="2 3">CBS 763.97</strain>
    </source>
</reference>
<dbReference type="AlphaFoldDB" id="A0A5N7A9H2"/>
<evidence type="ECO:0000313" key="2">
    <source>
        <dbReference type="EMBL" id="KAE8365786.1"/>
    </source>
</evidence>
<proteinExistence type="predicted"/>
<feature type="compositionally biased region" description="Polar residues" evidence="1">
    <location>
        <begin position="552"/>
        <end position="562"/>
    </location>
</feature>
<gene>
    <name evidence="2" type="ORF">BDV27DRAFT_99667</name>
</gene>
<dbReference type="OrthoDB" id="5341904at2759"/>
<evidence type="ECO:0000256" key="1">
    <source>
        <dbReference type="SAM" id="MobiDB-lite"/>
    </source>
</evidence>
<name>A0A5N7A9H2_9EURO</name>
<dbReference type="EMBL" id="ML737624">
    <property type="protein sequence ID" value="KAE8365786.1"/>
    <property type="molecule type" value="Genomic_DNA"/>
</dbReference>
<dbReference type="Proteomes" id="UP000326268">
    <property type="component" value="Unassembled WGS sequence"/>
</dbReference>
<accession>A0A5N7A9H2</accession>
<feature type="region of interest" description="Disordered" evidence="1">
    <location>
        <begin position="373"/>
        <end position="393"/>
    </location>
</feature>
<protein>
    <submittedName>
        <fullName evidence="2">Uncharacterized protein</fullName>
    </submittedName>
</protein>
<evidence type="ECO:0000313" key="3">
    <source>
        <dbReference type="Proteomes" id="UP000326268"/>
    </source>
</evidence>
<organism evidence="2 3">
    <name type="scientific">Aspergillus caelatus</name>
    <dbReference type="NCBI Taxonomy" id="61420"/>
    <lineage>
        <taxon>Eukaryota</taxon>
        <taxon>Fungi</taxon>
        <taxon>Dikarya</taxon>
        <taxon>Ascomycota</taxon>
        <taxon>Pezizomycotina</taxon>
        <taxon>Eurotiomycetes</taxon>
        <taxon>Eurotiomycetidae</taxon>
        <taxon>Eurotiales</taxon>
        <taxon>Aspergillaceae</taxon>
        <taxon>Aspergillus</taxon>
        <taxon>Aspergillus subgen. Circumdati</taxon>
    </lineage>
</organism>
<feature type="compositionally biased region" description="Polar residues" evidence="1">
    <location>
        <begin position="138"/>
        <end position="148"/>
    </location>
</feature>
<keyword evidence="3" id="KW-1185">Reference proteome</keyword>
<dbReference type="GeneID" id="43662609"/>
<feature type="compositionally biased region" description="Low complexity" evidence="1">
    <location>
        <begin position="106"/>
        <end position="121"/>
    </location>
</feature>
<feature type="compositionally biased region" description="Polar residues" evidence="1">
    <location>
        <begin position="161"/>
        <end position="172"/>
    </location>
</feature>
<feature type="region of interest" description="Disordered" evidence="1">
    <location>
        <begin position="697"/>
        <end position="725"/>
    </location>
</feature>